<evidence type="ECO:0000313" key="3">
    <source>
        <dbReference type="Proteomes" id="UP000554482"/>
    </source>
</evidence>
<dbReference type="OrthoDB" id="1937493at2759"/>
<proteinExistence type="predicted"/>
<dbReference type="Proteomes" id="UP000554482">
    <property type="component" value="Unassembled WGS sequence"/>
</dbReference>
<evidence type="ECO:0000256" key="1">
    <source>
        <dbReference type="SAM" id="SignalP"/>
    </source>
</evidence>
<dbReference type="AlphaFoldDB" id="A0A7J6WPL8"/>
<feature type="signal peptide" evidence="1">
    <location>
        <begin position="1"/>
        <end position="20"/>
    </location>
</feature>
<evidence type="ECO:0000313" key="2">
    <source>
        <dbReference type="EMBL" id="KAF5199316.1"/>
    </source>
</evidence>
<reference evidence="2 3" key="1">
    <citation type="submission" date="2020-06" db="EMBL/GenBank/DDBJ databases">
        <title>Transcriptomic and genomic resources for Thalictrum thalictroides and T. hernandezii: Facilitating candidate gene discovery in an emerging model plant lineage.</title>
        <authorList>
            <person name="Arias T."/>
            <person name="Riano-Pachon D.M."/>
            <person name="Di Stilio V.S."/>
        </authorList>
    </citation>
    <scope>NUCLEOTIDE SEQUENCE [LARGE SCALE GENOMIC DNA]</scope>
    <source>
        <strain evidence="3">cv. WT478/WT964</strain>
        <tissue evidence="2">Leaves</tissue>
    </source>
</reference>
<protein>
    <recommendedName>
        <fullName evidence="4">Transmembrane protein</fullName>
    </recommendedName>
</protein>
<comment type="caution">
    <text evidence="2">The sequence shown here is derived from an EMBL/GenBank/DDBJ whole genome shotgun (WGS) entry which is preliminary data.</text>
</comment>
<keyword evidence="1" id="KW-0732">Signal</keyword>
<keyword evidence="3" id="KW-1185">Reference proteome</keyword>
<dbReference type="EMBL" id="JABWDY010012143">
    <property type="protein sequence ID" value="KAF5199316.1"/>
    <property type="molecule type" value="Genomic_DNA"/>
</dbReference>
<sequence>MTTYMLVIVLLALTCSVAFSFEPSPLQDFCIADSTSSGSSCQNLLNEAFNTHLFFLTRLLGFCRFLLCEV</sequence>
<gene>
    <name evidence="2" type="ORF">FRX31_011097</name>
</gene>
<accession>A0A7J6WPL8</accession>
<name>A0A7J6WPL8_THATH</name>
<evidence type="ECO:0008006" key="4">
    <source>
        <dbReference type="Google" id="ProtNLM"/>
    </source>
</evidence>
<feature type="chain" id="PRO_5029873994" description="Transmembrane protein" evidence="1">
    <location>
        <begin position="21"/>
        <end position="70"/>
    </location>
</feature>
<organism evidence="2 3">
    <name type="scientific">Thalictrum thalictroides</name>
    <name type="common">Rue-anemone</name>
    <name type="synonym">Anemone thalictroides</name>
    <dbReference type="NCBI Taxonomy" id="46969"/>
    <lineage>
        <taxon>Eukaryota</taxon>
        <taxon>Viridiplantae</taxon>
        <taxon>Streptophyta</taxon>
        <taxon>Embryophyta</taxon>
        <taxon>Tracheophyta</taxon>
        <taxon>Spermatophyta</taxon>
        <taxon>Magnoliopsida</taxon>
        <taxon>Ranunculales</taxon>
        <taxon>Ranunculaceae</taxon>
        <taxon>Thalictroideae</taxon>
        <taxon>Thalictrum</taxon>
    </lineage>
</organism>